<evidence type="ECO:0000313" key="2">
    <source>
        <dbReference type="Proteomes" id="UP000254597"/>
    </source>
</evidence>
<dbReference type="AlphaFoldDB" id="A0A379QHY4"/>
<name>A0A379QHY4_SALER</name>
<evidence type="ECO:0000313" key="1">
    <source>
        <dbReference type="EMBL" id="SUF54908.1"/>
    </source>
</evidence>
<accession>A0A379QHY4</accession>
<dbReference type="RefSeq" id="WP_015062218.1">
    <property type="nucleotide sequence ID" value="NZ_CAIZAR010000059.1"/>
</dbReference>
<sequence length="171" mass="18081">MEELSVAFVNFINGLAAPFWTMLWAICALVGFLWLYFLALKMVRSTAPGATPISLGEVIGVIILATLVTNYASTLNTFSESVGMGNVSFGVIAYVDQGGQLGKFSQVINAALTFAAMMGGVFGIKGLFLLWKKVKGENSGGDLALQGLIHIVAGGFLVQIAQLLQSLTESI</sequence>
<reference evidence="1 2" key="1">
    <citation type="submission" date="2018-06" db="EMBL/GenBank/DDBJ databases">
        <authorList>
            <consortium name="Pathogen Informatics"/>
            <person name="Doyle S."/>
        </authorList>
    </citation>
    <scope>NUCLEOTIDE SEQUENCE [LARGE SCALE GENOMIC DNA]</scope>
    <source>
        <strain evidence="1 2">NCTC10252</strain>
    </source>
</reference>
<organism evidence="1 2">
    <name type="scientific">Salmonella enterica</name>
    <name type="common">Salmonella choleraesuis</name>
    <dbReference type="NCBI Taxonomy" id="28901"/>
    <lineage>
        <taxon>Bacteria</taxon>
        <taxon>Pseudomonadati</taxon>
        <taxon>Pseudomonadota</taxon>
        <taxon>Gammaproteobacteria</taxon>
        <taxon>Enterobacterales</taxon>
        <taxon>Enterobacteriaceae</taxon>
        <taxon>Salmonella</taxon>
    </lineage>
</organism>
<dbReference type="NCBIfam" id="NF033883">
    <property type="entry name" value="conj_TraQ_IncI1"/>
    <property type="match status" value="1"/>
</dbReference>
<dbReference type="InterPro" id="IPR048039">
    <property type="entry name" value="TraQ-like"/>
</dbReference>
<gene>
    <name evidence="1" type="ORF">NCTC10252_00075</name>
</gene>
<proteinExistence type="predicted"/>
<dbReference type="EMBL" id="UGWP01000002">
    <property type="protein sequence ID" value="SUF54908.1"/>
    <property type="molecule type" value="Genomic_DNA"/>
</dbReference>
<dbReference type="Proteomes" id="UP000254597">
    <property type="component" value="Unassembled WGS sequence"/>
</dbReference>
<protein>
    <submittedName>
        <fullName evidence="1">Uncharacterized protein</fullName>
    </submittedName>
</protein>